<dbReference type="Gene3D" id="2.40.160.10">
    <property type="entry name" value="Porin"/>
    <property type="match status" value="1"/>
</dbReference>
<dbReference type="Pfam" id="PF07396">
    <property type="entry name" value="Porin_O_P"/>
    <property type="match status" value="1"/>
</dbReference>
<reference evidence="2 3" key="1">
    <citation type="submission" date="2023-05" db="EMBL/GenBank/DDBJ databases">
        <title>Genome sequence of Pinibacter sp. MAH-24.</title>
        <authorList>
            <person name="Huq M.A."/>
        </authorList>
    </citation>
    <scope>NUCLEOTIDE SEQUENCE [LARGE SCALE GENOMIC DNA]</scope>
    <source>
        <strain evidence="2 3">MAH-24</strain>
    </source>
</reference>
<gene>
    <name evidence="2" type="ORF">QJ048_23110</name>
</gene>
<name>A0ABT6RJF7_9BACT</name>
<feature type="chain" id="PRO_5045880095" evidence="1">
    <location>
        <begin position="25"/>
        <end position="387"/>
    </location>
</feature>
<organism evidence="2 3">
    <name type="scientific">Pinibacter soli</name>
    <dbReference type="NCBI Taxonomy" id="3044211"/>
    <lineage>
        <taxon>Bacteria</taxon>
        <taxon>Pseudomonadati</taxon>
        <taxon>Bacteroidota</taxon>
        <taxon>Chitinophagia</taxon>
        <taxon>Chitinophagales</taxon>
        <taxon>Chitinophagaceae</taxon>
        <taxon>Pinibacter</taxon>
    </lineage>
</organism>
<evidence type="ECO:0000256" key="1">
    <source>
        <dbReference type="SAM" id="SignalP"/>
    </source>
</evidence>
<evidence type="ECO:0000313" key="3">
    <source>
        <dbReference type="Proteomes" id="UP001226434"/>
    </source>
</evidence>
<dbReference type="EMBL" id="JASBRG010000008">
    <property type="protein sequence ID" value="MDI3322699.1"/>
    <property type="molecule type" value="Genomic_DNA"/>
</dbReference>
<dbReference type="Proteomes" id="UP001226434">
    <property type="component" value="Unassembled WGS sequence"/>
</dbReference>
<dbReference type="SUPFAM" id="SSF56935">
    <property type="entry name" value="Porins"/>
    <property type="match status" value="1"/>
</dbReference>
<evidence type="ECO:0000313" key="2">
    <source>
        <dbReference type="EMBL" id="MDI3322699.1"/>
    </source>
</evidence>
<sequence>MILHRKMQCMLAVIACLSSLMASAQNIKADTVNNYSSFKRSLSIFGLLQVRDQQSLTKNVDVTGKNFNPSLTKGVDNSFSLKRARLGLKGNINDQFSANLLINFADFSNTDIANRVLENAFVKYSKNKYLNIQVGQFRPFFGVEDLYPAEYTMTWDYSNQYNLFGSSGWQSFQLGATVFGDVTNTDKGQIPLRYYAGVYNGNNRNKQVDNDKTKNVYARLETDILKKAVTISVNGALGSDGGGKGNAWGADVVSKFRLAPKWKLFLNAEYKQGTNFALCNSIAPDIKKKAKDYVMQGFYVLPVISYELAKPRLRAIEFSSRYELLDENSKLQTSPHQTFTPNLSFIFSDNYAAVLMIGTIIDIYKNQVPLTTSYNKNIAYAQLQLKF</sequence>
<keyword evidence="1" id="KW-0732">Signal</keyword>
<protein>
    <submittedName>
        <fullName evidence="2">Porin</fullName>
    </submittedName>
</protein>
<keyword evidence="3" id="KW-1185">Reference proteome</keyword>
<dbReference type="InterPro" id="IPR010870">
    <property type="entry name" value="Porin_O/P"/>
</dbReference>
<comment type="caution">
    <text evidence="2">The sequence shown here is derived from an EMBL/GenBank/DDBJ whole genome shotgun (WGS) entry which is preliminary data.</text>
</comment>
<feature type="signal peptide" evidence="1">
    <location>
        <begin position="1"/>
        <end position="24"/>
    </location>
</feature>
<accession>A0ABT6RJF7</accession>
<proteinExistence type="predicted"/>
<dbReference type="InterPro" id="IPR023614">
    <property type="entry name" value="Porin_dom_sf"/>
</dbReference>